<keyword evidence="2" id="KW-1185">Reference proteome</keyword>
<comment type="caution">
    <text evidence="1">The sequence shown here is derived from an EMBL/GenBank/DDBJ whole genome shotgun (WGS) entry which is preliminary data.</text>
</comment>
<evidence type="ECO:0000313" key="1">
    <source>
        <dbReference type="EMBL" id="KAI3767749.1"/>
    </source>
</evidence>
<reference evidence="1 2" key="2">
    <citation type="journal article" date="2022" name="Mol. Ecol. Resour.">
        <title>The genomes of chicory, endive, great burdock and yacon provide insights into Asteraceae paleo-polyploidization history and plant inulin production.</title>
        <authorList>
            <person name="Fan W."/>
            <person name="Wang S."/>
            <person name="Wang H."/>
            <person name="Wang A."/>
            <person name="Jiang F."/>
            <person name="Liu H."/>
            <person name="Zhao H."/>
            <person name="Xu D."/>
            <person name="Zhang Y."/>
        </authorList>
    </citation>
    <scope>NUCLEOTIDE SEQUENCE [LARGE SCALE GENOMIC DNA]</scope>
    <source>
        <strain evidence="2">cv. Punajuju</strain>
        <tissue evidence="1">Leaves</tissue>
    </source>
</reference>
<evidence type="ECO:0000313" key="2">
    <source>
        <dbReference type="Proteomes" id="UP001055811"/>
    </source>
</evidence>
<gene>
    <name evidence="1" type="ORF">L2E82_18130</name>
</gene>
<dbReference type="Proteomes" id="UP001055811">
    <property type="component" value="Linkage Group LG03"/>
</dbReference>
<dbReference type="EMBL" id="CM042011">
    <property type="protein sequence ID" value="KAI3767749.1"/>
    <property type="molecule type" value="Genomic_DNA"/>
</dbReference>
<proteinExistence type="predicted"/>
<organism evidence="1 2">
    <name type="scientific">Cichorium intybus</name>
    <name type="common">Chicory</name>
    <dbReference type="NCBI Taxonomy" id="13427"/>
    <lineage>
        <taxon>Eukaryota</taxon>
        <taxon>Viridiplantae</taxon>
        <taxon>Streptophyta</taxon>
        <taxon>Embryophyta</taxon>
        <taxon>Tracheophyta</taxon>
        <taxon>Spermatophyta</taxon>
        <taxon>Magnoliopsida</taxon>
        <taxon>eudicotyledons</taxon>
        <taxon>Gunneridae</taxon>
        <taxon>Pentapetalae</taxon>
        <taxon>asterids</taxon>
        <taxon>campanulids</taxon>
        <taxon>Asterales</taxon>
        <taxon>Asteraceae</taxon>
        <taxon>Cichorioideae</taxon>
        <taxon>Cichorieae</taxon>
        <taxon>Cichoriinae</taxon>
        <taxon>Cichorium</taxon>
    </lineage>
</organism>
<reference evidence="2" key="1">
    <citation type="journal article" date="2022" name="Mol. Ecol. Resour.">
        <title>The genomes of chicory, endive, great burdock and yacon provide insights into Asteraceae palaeo-polyploidization history and plant inulin production.</title>
        <authorList>
            <person name="Fan W."/>
            <person name="Wang S."/>
            <person name="Wang H."/>
            <person name="Wang A."/>
            <person name="Jiang F."/>
            <person name="Liu H."/>
            <person name="Zhao H."/>
            <person name="Xu D."/>
            <person name="Zhang Y."/>
        </authorList>
    </citation>
    <scope>NUCLEOTIDE SEQUENCE [LARGE SCALE GENOMIC DNA]</scope>
    <source>
        <strain evidence="2">cv. Punajuju</strain>
    </source>
</reference>
<sequence length="99" mass="10776">MGKGVSKGKEITGVDSEMMDDGFSVAPVEAVVDDGALRVEFTTHVITVKAGEFLVHFQELGELHNQWLAFQLGLPESHHILGTRRFHIDAPNGILGDAH</sequence>
<accession>A0ACB9F9G4</accession>
<protein>
    <submittedName>
        <fullName evidence="1">Uncharacterized protein</fullName>
    </submittedName>
</protein>
<name>A0ACB9F9G4_CICIN</name>